<evidence type="ECO:0000256" key="1">
    <source>
        <dbReference type="ARBA" id="ARBA00022614"/>
    </source>
</evidence>
<keyword evidence="3" id="KW-0677">Repeat</keyword>
<evidence type="ECO:0000313" key="6">
    <source>
        <dbReference type="EMBL" id="KAJ8027280.1"/>
    </source>
</evidence>
<feature type="chain" id="PRO_5040305022" evidence="5">
    <location>
        <begin position="23"/>
        <end position="399"/>
    </location>
</feature>
<dbReference type="OrthoDB" id="1574204at2759"/>
<evidence type="ECO:0000313" key="7">
    <source>
        <dbReference type="Proteomes" id="UP001152320"/>
    </source>
</evidence>
<dbReference type="AlphaFoldDB" id="A0A9Q1BIL5"/>
<dbReference type="GO" id="GO:0090090">
    <property type="term" value="P:negative regulation of canonical Wnt signaling pathway"/>
    <property type="evidence" value="ECO:0007669"/>
    <property type="project" value="TreeGrafter"/>
</dbReference>
<dbReference type="Gene3D" id="3.80.10.10">
    <property type="entry name" value="Ribonuclease Inhibitor"/>
    <property type="match status" value="2"/>
</dbReference>
<protein>
    <submittedName>
        <fullName evidence="6">Trophoblast glycoprotein-like</fullName>
    </submittedName>
</protein>
<dbReference type="SUPFAM" id="SSF52058">
    <property type="entry name" value="L domain-like"/>
    <property type="match status" value="1"/>
</dbReference>
<feature type="transmembrane region" description="Helical" evidence="4">
    <location>
        <begin position="331"/>
        <end position="351"/>
    </location>
</feature>
<evidence type="ECO:0000256" key="2">
    <source>
        <dbReference type="ARBA" id="ARBA00022729"/>
    </source>
</evidence>
<dbReference type="GO" id="GO:0005886">
    <property type="term" value="C:plasma membrane"/>
    <property type="evidence" value="ECO:0007669"/>
    <property type="project" value="TreeGrafter"/>
</dbReference>
<gene>
    <name evidence="6" type="ORF">HOLleu_32387</name>
</gene>
<dbReference type="SMART" id="SM00369">
    <property type="entry name" value="LRR_TYP"/>
    <property type="match status" value="3"/>
</dbReference>
<evidence type="ECO:0000256" key="4">
    <source>
        <dbReference type="SAM" id="Phobius"/>
    </source>
</evidence>
<dbReference type="EMBL" id="JAIZAY010000016">
    <property type="protein sequence ID" value="KAJ8027280.1"/>
    <property type="molecule type" value="Genomic_DNA"/>
</dbReference>
<keyword evidence="1" id="KW-0433">Leucine-rich repeat</keyword>
<comment type="caution">
    <text evidence="6">The sequence shown here is derived from an EMBL/GenBank/DDBJ whole genome shotgun (WGS) entry which is preliminary data.</text>
</comment>
<keyword evidence="4" id="KW-0472">Membrane</keyword>
<dbReference type="InterPro" id="IPR003591">
    <property type="entry name" value="Leu-rich_rpt_typical-subtyp"/>
</dbReference>
<dbReference type="PROSITE" id="PS51450">
    <property type="entry name" value="LRR"/>
    <property type="match status" value="1"/>
</dbReference>
<name>A0A9Q1BIL5_HOLLE</name>
<keyword evidence="2 5" id="KW-0732">Signal</keyword>
<dbReference type="PANTHER" id="PTHR24364">
    <property type="entry name" value="LP06937P"/>
    <property type="match status" value="1"/>
</dbReference>
<keyword evidence="4" id="KW-1133">Transmembrane helix</keyword>
<keyword evidence="4" id="KW-0812">Transmembrane</keyword>
<sequence length="399" mass="45227">MMIPTHCHLFVFLCICLLVTTADEDCTLTGYSIFDGCTCLNSSLTCFGEGGVKNLPPQSKIPRDVTVLTITGYVITRLDTSSMLGTLDELVNLDLSNNKIEIITEDSFSGKNFPKLKILSLEENNVNETTYVTDDTHIFKDLSSLQELNLRKAFTSNFTRSETFKDVFNSLDYRHLTKLILSGNDIEILNTEIFHHANKLEEIYLSGCNLIMVNNSTFTMTTLPQLKLLDLSNNNLMVFRDDVVEDFKTFDSNQTEVNLTGNPLECICTSMEFIKWLKNTSLVIEKEFLTCHDSDFTGRHMVDIDVSKFTCDDDDDADDKNVFEPTFHAQYVILFIIFGILGLLALIILFMRRNDILQFCMQVRQATKDAFDSHQTHYTYSGIQNAKRVTPEEAGVASV</sequence>
<reference evidence="6" key="1">
    <citation type="submission" date="2021-10" db="EMBL/GenBank/DDBJ databases">
        <title>Tropical sea cucumber genome reveals ecological adaptation and Cuvierian tubules defense mechanism.</title>
        <authorList>
            <person name="Chen T."/>
        </authorList>
    </citation>
    <scope>NUCLEOTIDE SEQUENCE</scope>
    <source>
        <strain evidence="6">Nanhai2018</strain>
        <tissue evidence="6">Muscle</tissue>
    </source>
</reference>
<dbReference type="InterPro" id="IPR032675">
    <property type="entry name" value="LRR_dom_sf"/>
</dbReference>
<proteinExistence type="predicted"/>
<evidence type="ECO:0000256" key="3">
    <source>
        <dbReference type="ARBA" id="ARBA00022737"/>
    </source>
</evidence>
<accession>A0A9Q1BIL5</accession>
<feature type="signal peptide" evidence="5">
    <location>
        <begin position="1"/>
        <end position="22"/>
    </location>
</feature>
<organism evidence="6 7">
    <name type="scientific">Holothuria leucospilota</name>
    <name type="common">Black long sea cucumber</name>
    <name type="synonym">Mertensiothuria leucospilota</name>
    <dbReference type="NCBI Taxonomy" id="206669"/>
    <lineage>
        <taxon>Eukaryota</taxon>
        <taxon>Metazoa</taxon>
        <taxon>Echinodermata</taxon>
        <taxon>Eleutherozoa</taxon>
        <taxon>Echinozoa</taxon>
        <taxon>Holothuroidea</taxon>
        <taxon>Aspidochirotacea</taxon>
        <taxon>Aspidochirotida</taxon>
        <taxon>Holothuriidae</taxon>
        <taxon>Holothuria</taxon>
    </lineage>
</organism>
<dbReference type="PRINTS" id="PR00019">
    <property type="entry name" value="LEURICHRPT"/>
</dbReference>
<dbReference type="InterPro" id="IPR052286">
    <property type="entry name" value="Wnt_signaling_inhibitor"/>
</dbReference>
<dbReference type="InterPro" id="IPR001611">
    <property type="entry name" value="Leu-rich_rpt"/>
</dbReference>
<dbReference type="Proteomes" id="UP001152320">
    <property type="component" value="Chromosome 16"/>
</dbReference>
<dbReference type="PANTHER" id="PTHR24364:SF18">
    <property type="entry name" value="LP06937P"/>
    <property type="match status" value="1"/>
</dbReference>
<evidence type="ECO:0000256" key="5">
    <source>
        <dbReference type="SAM" id="SignalP"/>
    </source>
</evidence>
<keyword evidence="7" id="KW-1185">Reference proteome</keyword>